<dbReference type="Proteomes" id="UP001465976">
    <property type="component" value="Unassembled WGS sequence"/>
</dbReference>
<name>A0ABR3ELW0_9AGAR</name>
<evidence type="ECO:0000313" key="2">
    <source>
        <dbReference type="EMBL" id="KAL0563853.1"/>
    </source>
</evidence>
<gene>
    <name evidence="2" type="ORF">V5O48_018208</name>
</gene>
<organism evidence="2 3">
    <name type="scientific">Marasmius crinis-equi</name>
    <dbReference type="NCBI Taxonomy" id="585013"/>
    <lineage>
        <taxon>Eukaryota</taxon>
        <taxon>Fungi</taxon>
        <taxon>Dikarya</taxon>
        <taxon>Basidiomycota</taxon>
        <taxon>Agaricomycotina</taxon>
        <taxon>Agaricomycetes</taxon>
        <taxon>Agaricomycetidae</taxon>
        <taxon>Agaricales</taxon>
        <taxon>Marasmiineae</taxon>
        <taxon>Marasmiaceae</taxon>
        <taxon>Marasmius</taxon>
    </lineage>
</organism>
<reference evidence="2 3" key="1">
    <citation type="submission" date="2024-02" db="EMBL/GenBank/DDBJ databases">
        <title>A draft genome for the cacao thread blight pathogen Marasmius crinis-equi.</title>
        <authorList>
            <person name="Cohen S.P."/>
            <person name="Baruah I.K."/>
            <person name="Amoako-Attah I."/>
            <person name="Bukari Y."/>
            <person name="Meinhardt L.W."/>
            <person name="Bailey B.A."/>
        </authorList>
    </citation>
    <scope>NUCLEOTIDE SEQUENCE [LARGE SCALE GENOMIC DNA]</scope>
    <source>
        <strain evidence="2 3">GH-76</strain>
    </source>
</reference>
<evidence type="ECO:0000256" key="1">
    <source>
        <dbReference type="SAM" id="MobiDB-lite"/>
    </source>
</evidence>
<protein>
    <submittedName>
        <fullName evidence="2">Uncharacterized protein</fullName>
    </submittedName>
</protein>
<comment type="caution">
    <text evidence="2">The sequence shown here is derived from an EMBL/GenBank/DDBJ whole genome shotgun (WGS) entry which is preliminary data.</text>
</comment>
<proteinExistence type="predicted"/>
<accession>A0ABR3ELW0</accession>
<sequence length="117" mass="13262">METKDYDICENRLHEIDRDVFPIIVPSLRSIELTVEDYNLTSLGNGSNLAWGHHVESMEHRHQHIVPHIVNQDPTKGNICAEGENALPTPEDPTTTVYPQDTTNGQDTQDMPTERDD</sequence>
<feature type="compositionally biased region" description="Polar residues" evidence="1">
    <location>
        <begin position="92"/>
        <end position="111"/>
    </location>
</feature>
<keyword evidence="3" id="KW-1185">Reference proteome</keyword>
<dbReference type="EMBL" id="JBAHYK010003152">
    <property type="protein sequence ID" value="KAL0563853.1"/>
    <property type="molecule type" value="Genomic_DNA"/>
</dbReference>
<evidence type="ECO:0000313" key="3">
    <source>
        <dbReference type="Proteomes" id="UP001465976"/>
    </source>
</evidence>
<feature type="region of interest" description="Disordered" evidence="1">
    <location>
        <begin position="72"/>
        <end position="117"/>
    </location>
</feature>